<evidence type="ECO:0000256" key="4">
    <source>
        <dbReference type="ARBA" id="ARBA00022692"/>
    </source>
</evidence>
<dbReference type="OrthoDB" id="5837849at2759"/>
<dbReference type="GO" id="GO:0005254">
    <property type="term" value="F:chloride channel activity"/>
    <property type="evidence" value="ECO:0007669"/>
    <property type="project" value="TreeGrafter"/>
</dbReference>
<comment type="subcellular location">
    <subcellularLocation>
        <location evidence="1">Membrane</location>
        <topology evidence="1">Multi-pass membrane protein</topology>
    </subcellularLocation>
</comment>
<sequence>MHVLHLSIYIVFHLCVLFLNVHCQEAYTFDDVTPDTATPELRNIHSFFYMSSEEDLSSLAAETRKNEQSLSNAMAQPCSCRELDERNTQEAIFYKRLIAILLSNLAIQRIDDGLIGRLNIEASSSQFEYLQNFVNGQGSIREVDRILNNAIKRSAYSACDYMAEASYYFNLFTSKASEYLMLMNEHWDITIIAFTLIASFIILRRQRWSRGLLIFLMIDVIFVISFFITWWRLIQEAEIKLMAAQAQFAEMPIACQPDKMSLWDKMWEKIVSSTNDCERYYETIKTNPRLQVTPAFALTHFVTTTIFQPLSYFGLVMSEFIDNAT</sequence>
<name>A0A6J1PGU8_9HYME</name>
<evidence type="ECO:0000313" key="10">
    <source>
        <dbReference type="RefSeq" id="XP_024868658.1"/>
    </source>
</evidence>
<accession>A0A6J1PGU8</accession>
<dbReference type="GO" id="GO:0016020">
    <property type="term" value="C:membrane"/>
    <property type="evidence" value="ECO:0007669"/>
    <property type="project" value="UniProtKB-SubCell"/>
</dbReference>
<evidence type="ECO:0000256" key="1">
    <source>
        <dbReference type="ARBA" id="ARBA00004141"/>
    </source>
</evidence>
<evidence type="ECO:0000256" key="7">
    <source>
        <dbReference type="SAM" id="Phobius"/>
    </source>
</evidence>
<dbReference type="AlphaFoldDB" id="A0A6J1PGU8"/>
<evidence type="ECO:0000256" key="5">
    <source>
        <dbReference type="ARBA" id="ARBA00022989"/>
    </source>
</evidence>
<dbReference type="PANTHER" id="PTHR34093">
    <property type="entry name" value="CHLORIDE CHANNEL CLIC-LIKE PROTEIN 1"/>
    <property type="match status" value="1"/>
</dbReference>
<evidence type="ECO:0000313" key="9">
    <source>
        <dbReference type="Proteomes" id="UP000504618"/>
    </source>
</evidence>
<dbReference type="Proteomes" id="UP000504618">
    <property type="component" value="Unplaced"/>
</dbReference>
<keyword evidence="8" id="KW-0732">Signal</keyword>
<reference evidence="10" key="1">
    <citation type="submission" date="2025-08" db="UniProtKB">
        <authorList>
            <consortium name="RefSeq"/>
        </authorList>
    </citation>
    <scope>IDENTIFICATION</scope>
    <source>
        <tissue evidence="10">Whole body</tissue>
    </source>
</reference>
<dbReference type="PANTHER" id="PTHR34093:SF1">
    <property type="entry name" value="CHLORIDE CHANNEL CLIC-LIKE PROTEIN 1"/>
    <property type="match status" value="1"/>
</dbReference>
<feature type="transmembrane region" description="Helical" evidence="7">
    <location>
        <begin position="212"/>
        <end position="233"/>
    </location>
</feature>
<keyword evidence="5 7" id="KW-1133">Transmembrane helix</keyword>
<evidence type="ECO:0000256" key="6">
    <source>
        <dbReference type="ARBA" id="ARBA00023136"/>
    </source>
</evidence>
<dbReference type="InterPro" id="IPR009231">
    <property type="entry name" value="Chloride_chnl_CLIC-like"/>
</dbReference>
<evidence type="ECO:0000256" key="2">
    <source>
        <dbReference type="ARBA" id="ARBA00005944"/>
    </source>
</evidence>
<evidence type="ECO:0000256" key="8">
    <source>
        <dbReference type="SAM" id="SignalP"/>
    </source>
</evidence>
<keyword evidence="6 7" id="KW-0472">Membrane</keyword>
<dbReference type="GO" id="GO:0005783">
    <property type="term" value="C:endoplasmic reticulum"/>
    <property type="evidence" value="ECO:0007669"/>
    <property type="project" value="TreeGrafter"/>
</dbReference>
<evidence type="ECO:0000256" key="3">
    <source>
        <dbReference type="ARBA" id="ARBA00015571"/>
    </source>
</evidence>
<organism evidence="9 10">
    <name type="scientific">Temnothorax curvispinosus</name>
    <dbReference type="NCBI Taxonomy" id="300111"/>
    <lineage>
        <taxon>Eukaryota</taxon>
        <taxon>Metazoa</taxon>
        <taxon>Ecdysozoa</taxon>
        <taxon>Arthropoda</taxon>
        <taxon>Hexapoda</taxon>
        <taxon>Insecta</taxon>
        <taxon>Pterygota</taxon>
        <taxon>Neoptera</taxon>
        <taxon>Endopterygota</taxon>
        <taxon>Hymenoptera</taxon>
        <taxon>Apocrita</taxon>
        <taxon>Aculeata</taxon>
        <taxon>Formicoidea</taxon>
        <taxon>Formicidae</taxon>
        <taxon>Myrmicinae</taxon>
        <taxon>Temnothorax</taxon>
    </lineage>
</organism>
<dbReference type="RefSeq" id="XP_024868658.1">
    <property type="nucleotide sequence ID" value="XM_025012890.1"/>
</dbReference>
<comment type="similarity">
    <text evidence="2">Belongs to the chloride channel MCLC family.</text>
</comment>
<protein>
    <recommendedName>
        <fullName evidence="3">Chloride channel CLIC-like protein 1</fullName>
    </recommendedName>
</protein>
<feature type="transmembrane region" description="Helical" evidence="7">
    <location>
        <begin position="186"/>
        <end position="203"/>
    </location>
</feature>
<dbReference type="GeneID" id="112452605"/>
<proteinExistence type="inferred from homology"/>
<keyword evidence="4 7" id="KW-0812">Transmembrane</keyword>
<dbReference type="Pfam" id="PF05934">
    <property type="entry name" value="MCLC"/>
    <property type="match status" value="1"/>
</dbReference>
<keyword evidence="9" id="KW-1185">Reference proteome</keyword>
<gene>
    <name evidence="10" type="primary">LOC112452605</name>
</gene>
<feature type="non-terminal residue" evidence="10">
    <location>
        <position position="325"/>
    </location>
</feature>
<feature type="signal peptide" evidence="8">
    <location>
        <begin position="1"/>
        <end position="23"/>
    </location>
</feature>
<feature type="chain" id="PRO_5026954919" description="Chloride channel CLIC-like protein 1" evidence="8">
    <location>
        <begin position="24"/>
        <end position="325"/>
    </location>
</feature>